<evidence type="ECO:0000256" key="1">
    <source>
        <dbReference type="SAM" id="Phobius"/>
    </source>
</evidence>
<name>A0A0Z8JS54_STRSU</name>
<dbReference type="EMBL" id="FIIC01000006">
    <property type="protein sequence ID" value="CYV59013.1"/>
    <property type="molecule type" value="Genomic_DNA"/>
</dbReference>
<gene>
    <name evidence="2" type="ORF">ERS132441_00706</name>
</gene>
<dbReference type="RefSeq" id="WP_024417939.1">
    <property type="nucleotide sequence ID" value="NZ_CEDF01000006.1"/>
</dbReference>
<protein>
    <submittedName>
        <fullName evidence="2">Uncharacterized protein</fullName>
    </submittedName>
</protein>
<sequence>MKKFSQTWKNVDRKGLKLSLIYFLNSLIKILFVEQFFWISAILLGVLVGIAPSKYHLGIGLTLIVLLSGELTRRLVIMFVDRGSKQFIWALKEMVYFYFFSEGFKTVGQQIITNEYFGNLLIAWLCSIVIAIATYNLQPRLFNRYLFKNVIDKDYLGIRKFTDPLPPESNLYSDSKEADVDKRMRMINQRVIKEPYQNVVELSFLNREMTTAIAYKAVPFPEKKERNFIECDTIYYPVFRVYPFGKKVDFYHRLLQIKLSRNAAFAKSASISILKSSDLS</sequence>
<feature type="transmembrane region" description="Helical" evidence="1">
    <location>
        <begin position="57"/>
        <end position="75"/>
    </location>
</feature>
<feature type="transmembrane region" description="Helical" evidence="1">
    <location>
        <begin position="116"/>
        <end position="137"/>
    </location>
</feature>
<organism evidence="2 3">
    <name type="scientific">Streptococcus suis</name>
    <dbReference type="NCBI Taxonomy" id="1307"/>
    <lineage>
        <taxon>Bacteria</taxon>
        <taxon>Bacillati</taxon>
        <taxon>Bacillota</taxon>
        <taxon>Bacilli</taxon>
        <taxon>Lactobacillales</taxon>
        <taxon>Streptococcaceae</taxon>
        <taxon>Streptococcus</taxon>
    </lineage>
</organism>
<dbReference type="Proteomes" id="UP000075193">
    <property type="component" value="Unassembled WGS sequence"/>
</dbReference>
<proteinExistence type="predicted"/>
<reference evidence="2 3" key="1">
    <citation type="submission" date="2016-02" db="EMBL/GenBank/DDBJ databases">
        <authorList>
            <consortium name="Pathogen Informatics"/>
        </authorList>
    </citation>
    <scope>NUCLEOTIDE SEQUENCE [LARGE SCALE GENOMIC DNA]</scope>
    <source>
        <strain evidence="2 3">LSS79</strain>
    </source>
</reference>
<keyword evidence="1" id="KW-0472">Membrane</keyword>
<evidence type="ECO:0000313" key="3">
    <source>
        <dbReference type="Proteomes" id="UP000075193"/>
    </source>
</evidence>
<keyword evidence="1" id="KW-0812">Transmembrane</keyword>
<accession>A0A0Z8JS54</accession>
<dbReference type="AlphaFoldDB" id="A0A0Z8JS54"/>
<feature type="transmembrane region" description="Helical" evidence="1">
    <location>
        <begin position="20"/>
        <end position="51"/>
    </location>
</feature>
<keyword evidence="1" id="KW-1133">Transmembrane helix</keyword>
<evidence type="ECO:0000313" key="2">
    <source>
        <dbReference type="EMBL" id="CYV59013.1"/>
    </source>
</evidence>